<keyword evidence="1" id="KW-0472">Membrane</keyword>
<reference evidence="2" key="1">
    <citation type="journal article" date="2020" name="Nature">
        <title>Giant virus diversity and host interactions through global metagenomics.</title>
        <authorList>
            <person name="Schulz F."/>
            <person name="Roux S."/>
            <person name="Paez-Espino D."/>
            <person name="Jungbluth S."/>
            <person name="Walsh D.A."/>
            <person name="Denef V.J."/>
            <person name="McMahon K.D."/>
            <person name="Konstantinidis K.T."/>
            <person name="Eloe-Fadrosh E.A."/>
            <person name="Kyrpides N.C."/>
            <person name="Woyke T."/>
        </authorList>
    </citation>
    <scope>NUCLEOTIDE SEQUENCE</scope>
    <source>
        <strain evidence="2">GVMAG-M-3300025860-25</strain>
    </source>
</reference>
<evidence type="ECO:0000256" key="1">
    <source>
        <dbReference type="SAM" id="Phobius"/>
    </source>
</evidence>
<keyword evidence="1" id="KW-1133">Transmembrane helix</keyword>
<proteinExistence type="predicted"/>
<name>A0A6C0JBV2_9ZZZZ</name>
<organism evidence="2">
    <name type="scientific">viral metagenome</name>
    <dbReference type="NCBI Taxonomy" id="1070528"/>
    <lineage>
        <taxon>unclassified sequences</taxon>
        <taxon>metagenomes</taxon>
        <taxon>organismal metagenomes</taxon>
    </lineage>
</organism>
<protein>
    <recommendedName>
        <fullName evidence="3">Glycosyl transferase 64 domain-containing protein</fullName>
    </recommendedName>
</protein>
<evidence type="ECO:0008006" key="3">
    <source>
        <dbReference type="Google" id="ProtNLM"/>
    </source>
</evidence>
<keyword evidence="1" id="KW-0812">Transmembrane</keyword>
<evidence type="ECO:0000313" key="2">
    <source>
        <dbReference type="EMBL" id="QHU01074.1"/>
    </source>
</evidence>
<accession>A0A6C0JBV2</accession>
<feature type="transmembrane region" description="Helical" evidence="1">
    <location>
        <begin position="6"/>
        <end position="22"/>
    </location>
</feature>
<sequence>MYNYYLIIILFIFLIFFNLKIINETFVNNLIKNLDYIKRILIDKKPNFKLNAYCINLKNKSENKDFIKKEWNEFLNINFFEALKSATESHVFLLNKIWKERNNIEFPVVIMEDDVFRKNNFTDYFNEIKKIKNCDYIAFDCFFLKFKKDQKNINKKFISLLSNRSMGMNVYYKTFFDRFNSLEELNKNIKYNKTIDMHFTHDPLYIKLTPNKQVCRQIVNKTSTTNRHQKNTNGYNKYYKIAERRLRNSPGI</sequence>
<dbReference type="EMBL" id="MN740335">
    <property type="protein sequence ID" value="QHU01074.1"/>
    <property type="molecule type" value="Genomic_DNA"/>
</dbReference>
<dbReference type="AlphaFoldDB" id="A0A6C0JBV2"/>